<proteinExistence type="predicted"/>
<protein>
    <submittedName>
        <fullName evidence="1">Uncharacterized protein</fullName>
    </submittedName>
</protein>
<evidence type="ECO:0000313" key="1">
    <source>
        <dbReference type="EMBL" id="CAB5218135.1"/>
    </source>
</evidence>
<organism evidence="1">
    <name type="scientific">uncultured Caudovirales phage</name>
    <dbReference type="NCBI Taxonomy" id="2100421"/>
    <lineage>
        <taxon>Viruses</taxon>
        <taxon>Duplodnaviria</taxon>
        <taxon>Heunggongvirae</taxon>
        <taxon>Uroviricota</taxon>
        <taxon>Caudoviricetes</taxon>
        <taxon>Peduoviridae</taxon>
        <taxon>Maltschvirus</taxon>
        <taxon>Maltschvirus maltsch</taxon>
    </lineage>
</organism>
<sequence>MPRMKITQVEEVNHGIYVWQMPDNSVVMDEDGNYLSIPSMRGDIRQIQKLKNAARSHGLTEGKPLFFSGHRQVTDEELEEQKSRAELGMVPDPQDLPAMMEYIKEAREMGLA</sequence>
<accession>A0A6J7WN99</accession>
<reference evidence="1" key="1">
    <citation type="submission" date="2020-05" db="EMBL/GenBank/DDBJ databases">
        <authorList>
            <person name="Chiriac C."/>
            <person name="Salcher M."/>
            <person name="Ghai R."/>
            <person name="Kavagutti S V."/>
        </authorList>
    </citation>
    <scope>NUCLEOTIDE SEQUENCE</scope>
</reference>
<gene>
    <name evidence="1" type="ORF">UFOVP204_17</name>
</gene>
<dbReference type="EMBL" id="LR798257">
    <property type="protein sequence ID" value="CAB5218135.1"/>
    <property type="molecule type" value="Genomic_DNA"/>
</dbReference>
<name>A0A6J7WN99_9CAUD</name>